<name>A0AAV9FEH3_ACOCL</name>
<sequence>MAIQVFVRLIDGHTRCLSFLSPPPSISGETLKRRLSDLTGIPASSQRLVSGILDIRDEILVPSPAEKDTC</sequence>
<dbReference type="Proteomes" id="UP001180020">
    <property type="component" value="Unassembled WGS sequence"/>
</dbReference>
<protein>
    <recommendedName>
        <fullName evidence="3">Ubiquitin-like domain-containing protein</fullName>
    </recommendedName>
</protein>
<evidence type="ECO:0000313" key="2">
    <source>
        <dbReference type="Proteomes" id="UP001180020"/>
    </source>
</evidence>
<keyword evidence="2" id="KW-1185">Reference proteome</keyword>
<dbReference type="EMBL" id="JAUJYO010000001">
    <property type="protein sequence ID" value="KAK1324426.1"/>
    <property type="molecule type" value="Genomic_DNA"/>
</dbReference>
<dbReference type="SUPFAM" id="SSF54236">
    <property type="entry name" value="Ubiquitin-like"/>
    <property type="match status" value="1"/>
</dbReference>
<gene>
    <name evidence="1" type="ORF">QJS10_CPA01g02156</name>
</gene>
<evidence type="ECO:0008006" key="3">
    <source>
        <dbReference type="Google" id="ProtNLM"/>
    </source>
</evidence>
<evidence type="ECO:0000313" key="1">
    <source>
        <dbReference type="EMBL" id="KAK1324426.1"/>
    </source>
</evidence>
<reference evidence="1" key="2">
    <citation type="submission" date="2023-06" db="EMBL/GenBank/DDBJ databases">
        <authorList>
            <person name="Ma L."/>
            <person name="Liu K.-W."/>
            <person name="Li Z."/>
            <person name="Hsiao Y.-Y."/>
            <person name="Qi Y."/>
            <person name="Fu T."/>
            <person name="Tang G."/>
            <person name="Zhang D."/>
            <person name="Sun W.-H."/>
            <person name="Liu D.-K."/>
            <person name="Li Y."/>
            <person name="Chen G.-Z."/>
            <person name="Liu X.-D."/>
            <person name="Liao X.-Y."/>
            <person name="Jiang Y.-T."/>
            <person name="Yu X."/>
            <person name="Hao Y."/>
            <person name="Huang J."/>
            <person name="Zhao X.-W."/>
            <person name="Ke S."/>
            <person name="Chen Y.-Y."/>
            <person name="Wu W.-L."/>
            <person name="Hsu J.-L."/>
            <person name="Lin Y.-F."/>
            <person name="Huang M.-D."/>
            <person name="Li C.-Y."/>
            <person name="Huang L."/>
            <person name="Wang Z.-W."/>
            <person name="Zhao X."/>
            <person name="Zhong W.-Y."/>
            <person name="Peng D.-H."/>
            <person name="Ahmad S."/>
            <person name="Lan S."/>
            <person name="Zhang J.-S."/>
            <person name="Tsai W.-C."/>
            <person name="Van De Peer Y."/>
            <person name="Liu Z.-J."/>
        </authorList>
    </citation>
    <scope>NUCLEOTIDE SEQUENCE</scope>
    <source>
        <strain evidence="1">CP</strain>
        <tissue evidence="1">Leaves</tissue>
    </source>
</reference>
<reference evidence="1" key="1">
    <citation type="journal article" date="2023" name="Nat. Commun.">
        <title>Diploid and tetraploid genomes of Acorus and the evolution of monocots.</title>
        <authorList>
            <person name="Ma L."/>
            <person name="Liu K.W."/>
            <person name="Li Z."/>
            <person name="Hsiao Y.Y."/>
            <person name="Qi Y."/>
            <person name="Fu T."/>
            <person name="Tang G.D."/>
            <person name="Zhang D."/>
            <person name="Sun W.H."/>
            <person name="Liu D.K."/>
            <person name="Li Y."/>
            <person name="Chen G.Z."/>
            <person name="Liu X.D."/>
            <person name="Liao X.Y."/>
            <person name="Jiang Y.T."/>
            <person name="Yu X."/>
            <person name="Hao Y."/>
            <person name="Huang J."/>
            <person name="Zhao X.W."/>
            <person name="Ke S."/>
            <person name="Chen Y.Y."/>
            <person name="Wu W.L."/>
            <person name="Hsu J.L."/>
            <person name="Lin Y.F."/>
            <person name="Huang M.D."/>
            <person name="Li C.Y."/>
            <person name="Huang L."/>
            <person name="Wang Z.W."/>
            <person name="Zhao X."/>
            <person name="Zhong W.Y."/>
            <person name="Peng D.H."/>
            <person name="Ahmad S."/>
            <person name="Lan S."/>
            <person name="Zhang J.S."/>
            <person name="Tsai W.C."/>
            <person name="Van de Peer Y."/>
            <person name="Liu Z.J."/>
        </authorList>
    </citation>
    <scope>NUCLEOTIDE SEQUENCE</scope>
    <source>
        <strain evidence="1">CP</strain>
    </source>
</reference>
<organism evidence="1 2">
    <name type="scientific">Acorus calamus</name>
    <name type="common">Sweet flag</name>
    <dbReference type="NCBI Taxonomy" id="4465"/>
    <lineage>
        <taxon>Eukaryota</taxon>
        <taxon>Viridiplantae</taxon>
        <taxon>Streptophyta</taxon>
        <taxon>Embryophyta</taxon>
        <taxon>Tracheophyta</taxon>
        <taxon>Spermatophyta</taxon>
        <taxon>Magnoliopsida</taxon>
        <taxon>Liliopsida</taxon>
        <taxon>Acoraceae</taxon>
        <taxon>Acorus</taxon>
    </lineage>
</organism>
<dbReference type="CDD" id="cd17039">
    <property type="entry name" value="Ubl_ubiquitin_like"/>
    <property type="match status" value="1"/>
</dbReference>
<dbReference type="Gene3D" id="3.10.20.90">
    <property type="entry name" value="Phosphatidylinositol 3-kinase Catalytic Subunit, Chain A, domain 1"/>
    <property type="match status" value="1"/>
</dbReference>
<dbReference type="AlphaFoldDB" id="A0AAV9FEH3"/>
<accession>A0AAV9FEH3</accession>
<comment type="caution">
    <text evidence="1">The sequence shown here is derived from an EMBL/GenBank/DDBJ whole genome shotgun (WGS) entry which is preliminary data.</text>
</comment>
<proteinExistence type="predicted"/>
<dbReference type="InterPro" id="IPR029071">
    <property type="entry name" value="Ubiquitin-like_domsf"/>
</dbReference>